<name>A0A0K1YB99_9CAUD</name>
<accession>A0A0K1YB99</accession>
<evidence type="ECO:0000313" key="2">
    <source>
        <dbReference type="Proteomes" id="UP000202736"/>
    </source>
</evidence>
<dbReference type="Proteomes" id="UP000202736">
    <property type="component" value="Segment"/>
</dbReference>
<gene>
    <name evidence="1" type="ORF">ADU18_0280</name>
</gene>
<dbReference type="RefSeq" id="YP_009189134.1">
    <property type="nucleotide sequence ID" value="NC_028672.1"/>
</dbReference>
<dbReference type="KEGG" id="vg:26523503"/>
<protein>
    <submittedName>
        <fullName evidence="1">Uncharacterized protein</fullName>
    </submittedName>
</protein>
<keyword evidence="2" id="KW-1185">Reference proteome</keyword>
<proteinExistence type="predicted"/>
<sequence length="104" mass="11803">MMIYNFPSPEIALDHLLDEGAKSYRGTAHVWIEHKNISGGNDVIGAKSITRAMLEGRIYSVNWCNEIVSIRFLDAAWMDTITGRSYPDQTRCQVVRFPSNEVVK</sequence>
<dbReference type="GeneID" id="26523503"/>
<organism evidence="1 2">
    <name type="scientific">Cronobacter phage PBES 02</name>
    <dbReference type="NCBI Taxonomy" id="1684115"/>
    <lineage>
        <taxon>Viruses</taxon>
        <taxon>Duplodnaviria</taxon>
        <taxon>Heunggongvirae</taxon>
        <taxon>Uroviricota</taxon>
        <taxon>Caudoviricetes</taxon>
        <taxon>Vequintavirinae</taxon>
        <taxon>Certrevirus</taxon>
        <taxon>Certrevirus PBES02</taxon>
    </lineage>
</organism>
<dbReference type="EMBL" id="KT353109">
    <property type="protein sequence ID" value="AKY04173.1"/>
    <property type="molecule type" value="Genomic_DNA"/>
</dbReference>
<evidence type="ECO:0000313" key="1">
    <source>
        <dbReference type="EMBL" id="AKY04173.1"/>
    </source>
</evidence>
<reference evidence="1 2" key="1">
    <citation type="submission" date="2015-07" db="EMBL/GenBank/DDBJ databases">
        <title>Complete genome of Cronobacter phage PBES 02.</title>
        <authorList>
            <person name="Myung H."/>
        </authorList>
    </citation>
    <scope>NUCLEOTIDE SEQUENCE [LARGE SCALE GENOMIC DNA]</scope>
</reference>